<protein>
    <recommendedName>
        <fullName evidence="1">Macro domain-containing protein</fullName>
    </recommendedName>
</protein>
<dbReference type="InterPro" id="IPR043472">
    <property type="entry name" value="Macro_dom-like"/>
</dbReference>
<evidence type="ECO:0000259" key="1">
    <source>
        <dbReference type="PROSITE" id="PS51154"/>
    </source>
</evidence>
<evidence type="ECO:0000313" key="2">
    <source>
        <dbReference type="EMBL" id="ANM46510.1"/>
    </source>
</evidence>
<dbReference type="PROSITE" id="PS51154">
    <property type="entry name" value="MACRO"/>
    <property type="match status" value="1"/>
</dbReference>
<dbReference type="OrthoDB" id="12105at10239"/>
<dbReference type="GeneID" id="29059464"/>
<dbReference type="PANTHER" id="PTHR12521">
    <property type="entry name" value="PROTEIN C6ORF130"/>
    <property type="match status" value="1"/>
</dbReference>
<dbReference type="RefSeq" id="YP_009280036.1">
    <property type="nucleotide sequence ID" value="NC_031020.1"/>
</dbReference>
<dbReference type="InterPro" id="IPR050892">
    <property type="entry name" value="ADP-ribose_metab_enzymes"/>
</dbReference>
<organism evidence="2 3">
    <name type="scientific">Morganella phage vB_MmoM_MP1</name>
    <dbReference type="NCBI Taxonomy" id="1852628"/>
    <lineage>
        <taxon>Viruses</taxon>
        <taxon>Duplodnaviria</taxon>
        <taxon>Heunggongvirae</taxon>
        <taxon>Uroviricota</taxon>
        <taxon>Caudoviricetes</taxon>
        <taxon>Pantevenvirales</taxon>
        <taxon>Straboviridae</taxon>
        <taxon>Gualtarvirus</taxon>
        <taxon>Gualtarvirus mp1</taxon>
    </lineage>
</organism>
<dbReference type="Gene3D" id="3.40.220.10">
    <property type="entry name" value="Leucine Aminopeptidase, subunit E, domain 1"/>
    <property type="match status" value="1"/>
</dbReference>
<accession>A0A192YBL9</accession>
<dbReference type="GO" id="GO:0140291">
    <property type="term" value="P:peptidyl-glutamate ADP-deribosylation"/>
    <property type="evidence" value="ECO:0007669"/>
    <property type="project" value="TreeGrafter"/>
</dbReference>
<feature type="domain" description="Macro" evidence="1">
    <location>
        <begin position="1"/>
        <end position="149"/>
    </location>
</feature>
<name>A0A192YBL9_9CAUD</name>
<proteinExistence type="predicted"/>
<dbReference type="EMBL" id="KX078569">
    <property type="protein sequence ID" value="ANM46510.1"/>
    <property type="molecule type" value="Genomic_DNA"/>
</dbReference>
<evidence type="ECO:0000313" key="3">
    <source>
        <dbReference type="Proteomes" id="UP000203816"/>
    </source>
</evidence>
<dbReference type="KEGG" id="vg:29059464"/>
<reference evidence="2 3" key="1">
    <citation type="submission" date="2016-04" db="EMBL/GenBank/DDBJ databases">
        <title>Comparative genomics of Morganella phages MP1 and MP2 define new clades among the T4 and T7-like Viruses.</title>
        <authorList>
            <person name="Pinto G."/>
            <person name="Oliveira A."/>
            <person name="Malgorzata L."/>
            <person name="Kropinski A."/>
            <person name="Azeredo J."/>
        </authorList>
    </citation>
    <scope>NUCLEOTIDE SEQUENCE [LARGE SCALE GENOMIC DNA]</scope>
</reference>
<dbReference type="Proteomes" id="UP000203816">
    <property type="component" value="Segment"/>
</dbReference>
<dbReference type="PANTHER" id="PTHR12521:SF0">
    <property type="entry name" value="ADP-RIBOSE GLYCOHYDROLASE OARD1"/>
    <property type="match status" value="1"/>
</dbReference>
<dbReference type="InterPro" id="IPR002589">
    <property type="entry name" value="Macro_dom"/>
</dbReference>
<keyword evidence="3" id="KW-1185">Reference proteome</keyword>
<gene>
    <name evidence="2" type="ORF">MP1_gp0178</name>
</gene>
<dbReference type="SUPFAM" id="SSF52949">
    <property type="entry name" value="Macro domain-like"/>
    <property type="match status" value="1"/>
</dbReference>
<sequence>MKIVKTDIFKYPCDAVCITTNGEIKKNGRAVMGAGVARSFRDKIKDIDLVFSYSLKQHGNVCRIFHKIGKVNIIAFPTKTLWQGHSDINLIRKSAKELNQLIIDNNLNTVLLPKPGCSNGGLIWNDVAKVLDEELHEHFENERVIIVYD</sequence>